<gene>
    <name evidence="7" type="ORF">GTP69_14885</name>
</gene>
<protein>
    <recommendedName>
        <fullName evidence="9">ATP synthase subunit I</fullName>
    </recommendedName>
</protein>
<name>A0ABW9W1C0_9BURK</name>
<evidence type="ECO:0000313" key="8">
    <source>
        <dbReference type="Proteomes" id="UP000642144"/>
    </source>
</evidence>
<reference evidence="7 8" key="1">
    <citation type="submission" date="2019-12" db="EMBL/GenBank/DDBJ databases">
        <title>Novel species isolated from a subtropical stream in China.</title>
        <authorList>
            <person name="Lu H."/>
        </authorList>
    </citation>
    <scope>NUCLEOTIDE SEQUENCE [LARGE SCALE GENOMIC DNA]</scope>
    <source>
        <strain evidence="7 8">CY42W</strain>
    </source>
</reference>
<evidence type="ECO:0000256" key="1">
    <source>
        <dbReference type="ARBA" id="ARBA00004651"/>
    </source>
</evidence>
<sequence length="111" mass="11919">MFRVVALQLAIATGFALLTWNIGGVHKAWSAAYGGAIAVIGSLMYAMIVAGGTNDAKKAFRAHVRAEVTKIFITVVLFIVALALFQSASWLWLILGFAVSTFAYWLALLAI</sequence>
<feature type="transmembrane region" description="Helical" evidence="6">
    <location>
        <begin position="90"/>
        <end position="110"/>
    </location>
</feature>
<comment type="subcellular location">
    <subcellularLocation>
        <location evidence="1">Cell membrane</location>
        <topology evidence="1">Multi-pass membrane protein</topology>
    </subcellularLocation>
</comment>
<keyword evidence="3 6" id="KW-0812">Transmembrane</keyword>
<feature type="transmembrane region" description="Helical" evidence="6">
    <location>
        <begin position="32"/>
        <end position="52"/>
    </location>
</feature>
<organism evidence="7 8">
    <name type="scientific">Duganella levis</name>
    <dbReference type="NCBI Taxonomy" id="2692169"/>
    <lineage>
        <taxon>Bacteria</taxon>
        <taxon>Pseudomonadati</taxon>
        <taxon>Pseudomonadota</taxon>
        <taxon>Betaproteobacteria</taxon>
        <taxon>Burkholderiales</taxon>
        <taxon>Oxalobacteraceae</taxon>
        <taxon>Telluria group</taxon>
        <taxon>Duganella</taxon>
    </lineage>
</organism>
<dbReference type="InterPro" id="IPR005598">
    <property type="entry name" value="ATP_synth_I"/>
</dbReference>
<evidence type="ECO:0000256" key="4">
    <source>
        <dbReference type="ARBA" id="ARBA00022989"/>
    </source>
</evidence>
<evidence type="ECO:0000256" key="6">
    <source>
        <dbReference type="SAM" id="Phobius"/>
    </source>
</evidence>
<keyword evidence="8" id="KW-1185">Reference proteome</keyword>
<keyword evidence="5 6" id="KW-0472">Membrane</keyword>
<keyword evidence="2" id="KW-1003">Cell membrane</keyword>
<evidence type="ECO:0000256" key="5">
    <source>
        <dbReference type="ARBA" id="ARBA00023136"/>
    </source>
</evidence>
<dbReference type="Proteomes" id="UP000642144">
    <property type="component" value="Unassembled WGS sequence"/>
</dbReference>
<evidence type="ECO:0000313" key="7">
    <source>
        <dbReference type="EMBL" id="MYN27698.1"/>
    </source>
</evidence>
<dbReference type="EMBL" id="WWCT01000011">
    <property type="protein sequence ID" value="MYN27698.1"/>
    <property type="molecule type" value="Genomic_DNA"/>
</dbReference>
<comment type="caution">
    <text evidence="7">The sequence shown here is derived from an EMBL/GenBank/DDBJ whole genome shotgun (WGS) entry which is preliminary data.</text>
</comment>
<evidence type="ECO:0000256" key="2">
    <source>
        <dbReference type="ARBA" id="ARBA00022475"/>
    </source>
</evidence>
<feature type="transmembrane region" description="Helical" evidence="6">
    <location>
        <begin position="64"/>
        <end position="84"/>
    </location>
</feature>
<evidence type="ECO:0008006" key="9">
    <source>
        <dbReference type="Google" id="ProtNLM"/>
    </source>
</evidence>
<accession>A0ABW9W1C0</accession>
<proteinExistence type="predicted"/>
<evidence type="ECO:0000256" key="3">
    <source>
        <dbReference type="ARBA" id="ARBA00022692"/>
    </source>
</evidence>
<keyword evidence="4 6" id="KW-1133">Transmembrane helix</keyword>
<dbReference type="Pfam" id="PF03899">
    <property type="entry name" value="ATP-synt_I"/>
    <property type="match status" value="1"/>
</dbReference>